<feature type="region of interest" description="Disordered" evidence="1">
    <location>
        <begin position="1"/>
        <end position="23"/>
    </location>
</feature>
<dbReference type="RefSeq" id="WP_004944456.1">
    <property type="nucleotide sequence ID" value="NZ_JBFADJ010000035.1"/>
</dbReference>
<comment type="caution">
    <text evidence="3">The sequence shown here is derived from an EMBL/GenBank/DDBJ whole genome shotgun (WGS) entry which is preliminary data.</text>
</comment>
<reference evidence="3 4" key="1">
    <citation type="journal article" date="2019" name="Microb. Cell Fact.">
        <title>Exploring novel herbicidin analogues by transcriptional regulator overexpression and MS/MS molecular networking.</title>
        <authorList>
            <person name="Shi Y."/>
            <person name="Gu R."/>
            <person name="Li Y."/>
            <person name="Wang X."/>
            <person name="Ren W."/>
            <person name="Li X."/>
            <person name="Wang L."/>
            <person name="Xie Y."/>
            <person name="Hong B."/>
        </authorList>
    </citation>
    <scope>NUCLEOTIDE SEQUENCE [LARGE SCALE GENOMIC DNA]</scope>
    <source>
        <strain evidence="3 4">US-43</strain>
    </source>
</reference>
<gene>
    <name evidence="3" type="ORF">FRZ00_05655</name>
</gene>
<dbReference type="Proteomes" id="UP000327000">
    <property type="component" value="Unassembled WGS sequence"/>
</dbReference>
<keyword evidence="4" id="KW-1185">Reference proteome</keyword>
<accession>A0A5N5WCU1</accession>
<dbReference type="OrthoDB" id="3848547at2"/>
<feature type="compositionally biased region" description="Pro residues" evidence="1">
    <location>
        <begin position="1"/>
        <end position="10"/>
    </location>
</feature>
<protein>
    <submittedName>
        <fullName evidence="3">Uncharacterized protein</fullName>
    </submittedName>
</protein>
<sequence length="375" mass="39285">MEGPGDPPEGTPEGAPGGGDEEYRSVVFDESFVRAARLQESSARERLGDHAPAVRTRHVWARLGASRQLMLLVLLIALAFGTAVYMGLRHPYKDPPPPSAEPLQTTVIPLAPRGTVPGGPAARLFADSPARRFAEGAEGVALPDARRTQNFSEGLVMAALATAKEYTVRSALDREVLGGGDGRAVRVLLAPSQVEQYDRSFERPAADGQHAITGWVVRFDPAQVAVDDAPVRVEGAFSLTEVSPAALEVSADHTFVYAVRPAGTGPVKAGTAAGAGQAADASLFTVRRIVRFRFDRDDLQDHHVQVLQSTVEAGPESCGADDAAYLRPVLAGGTADNSRQPLTDPYATGRPSVGLCGVLAPGPLAPAGGPSPPGR</sequence>
<evidence type="ECO:0000313" key="3">
    <source>
        <dbReference type="EMBL" id="KAB7850092.1"/>
    </source>
</evidence>
<organism evidence="3 4">
    <name type="scientific">Streptomyces mobaraensis</name>
    <name type="common">Streptoverticillium mobaraense</name>
    <dbReference type="NCBI Taxonomy" id="35621"/>
    <lineage>
        <taxon>Bacteria</taxon>
        <taxon>Bacillati</taxon>
        <taxon>Actinomycetota</taxon>
        <taxon>Actinomycetes</taxon>
        <taxon>Kitasatosporales</taxon>
        <taxon>Streptomycetaceae</taxon>
        <taxon>Streptomyces</taxon>
    </lineage>
</organism>
<evidence type="ECO:0000256" key="2">
    <source>
        <dbReference type="SAM" id="Phobius"/>
    </source>
</evidence>
<keyword evidence="2" id="KW-0472">Membrane</keyword>
<dbReference type="EMBL" id="VOKX01000009">
    <property type="protein sequence ID" value="KAB7850092.1"/>
    <property type="molecule type" value="Genomic_DNA"/>
</dbReference>
<evidence type="ECO:0000256" key="1">
    <source>
        <dbReference type="SAM" id="MobiDB-lite"/>
    </source>
</evidence>
<feature type="transmembrane region" description="Helical" evidence="2">
    <location>
        <begin position="69"/>
        <end position="88"/>
    </location>
</feature>
<keyword evidence="2" id="KW-0812">Transmembrane</keyword>
<keyword evidence="2" id="KW-1133">Transmembrane helix</keyword>
<dbReference type="AlphaFoldDB" id="A0A5N5WCU1"/>
<evidence type="ECO:0000313" key="4">
    <source>
        <dbReference type="Proteomes" id="UP000327000"/>
    </source>
</evidence>
<name>A0A5N5WCU1_STRMB</name>
<proteinExistence type="predicted"/>